<dbReference type="InterPro" id="IPR015848">
    <property type="entry name" value="PNPase_PH_RNA-bd_bac/org-type"/>
</dbReference>
<dbReference type="NCBIfam" id="NF008805">
    <property type="entry name" value="PRK11824.1"/>
    <property type="match status" value="1"/>
</dbReference>
<evidence type="ECO:0000256" key="5">
    <source>
        <dbReference type="ARBA" id="ARBA00022723"/>
    </source>
</evidence>
<evidence type="ECO:0000256" key="4">
    <source>
        <dbReference type="ARBA" id="ARBA00022695"/>
    </source>
</evidence>
<feature type="region of interest" description="Disordered" evidence="9">
    <location>
        <begin position="685"/>
        <end position="743"/>
    </location>
</feature>
<comment type="function">
    <text evidence="8">Involved in mRNA degradation. Catalyzes the phosphorolysis of single-stranded polyribonucleotides processively in the 3'- to 5'-direction.</text>
</comment>
<dbReference type="InterPro" id="IPR001247">
    <property type="entry name" value="ExoRNase_PH_dom1"/>
</dbReference>
<comment type="cofactor">
    <cofactor evidence="8">
        <name>Mg(2+)</name>
        <dbReference type="ChEBI" id="CHEBI:18420"/>
    </cofactor>
</comment>
<dbReference type="GO" id="GO:0000287">
    <property type="term" value="F:magnesium ion binding"/>
    <property type="evidence" value="ECO:0007669"/>
    <property type="project" value="UniProtKB-UniRule"/>
</dbReference>
<dbReference type="PIRSF" id="PIRSF005499">
    <property type="entry name" value="PNPase"/>
    <property type="match status" value="1"/>
</dbReference>
<evidence type="ECO:0000256" key="7">
    <source>
        <dbReference type="ARBA" id="ARBA00022884"/>
    </source>
</evidence>
<evidence type="ECO:0000259" key="10">
    <source>
        <dbReference type="PROSITE" id="PS50126"/>
    </source>
</evidence>
<dbReference type="Gene3D" id="2.40.50.140">
    <property type="entry name" value="Nucleic acid-binding proteins"/>
    <property type="match status" value="1"/>
</dbReference>
<dbReference type="NCBIfam" id="TIGR03591">
    <property type="entry name" value="polynuc_phos"/>
    <property type="match status" value="1"/>
</dbReference>
<dbReference type="InterPro" id="IPR036612">
    <property type="entry name" value="KH_dom_type_1_sf"/>
</dbReference>
<keyword evidence="6 8" id="KW-0460">Magnesium</keyword>
<dbReference type="GO" id="GO:0005829">
    <property type="term" value="C:cytosol"/>
    <property type="evidence" value="ECO:0007669"/>
    <property type="project" value="TreeGrafter"/>
</dbReference>
<dbReference type="FunFam" id="3.30.230.70:FF:000001">
    <property type="entry name" value="Polyribonucleotide nucleotidyltransferase"/>
    <property type="match status" value="1"/>
</dbReference>
<dbReference type="SUPFAM" id="SSF55666">
    <property type="entry name" value="Ribonuclease PH domain 2-like"/>
    <property type="match status" value="2"/>
</dbReference>
<dbReference type="Pfam" id="PF01138">
    <property type="entry name" value="RNase_PH"/>
    <property type="match status" value="2"/>
</dbReference>
<dbReference type="Proteomes" id="UP000671910">
    <property type="component" value="Chromosome"/>
</dbReference>
<dbReference type="PROSITE" id="PS50084">
    <property type="entry name" value="KH_TYPE_1"/>
    <property type="match status" value="1"/>
</dbReference>
<dbReference type="InterPro" id="IPR012162">
    <property type="entry name" value="PNPase"/>
</dbReference>
<comment type="subcellular location">
    <subcellularLocation>
        <location evidence="8">Cytoplasm</location>
    </subcellularLocation>
</comment>
<dbReference type="GO" id="GO:0004654">
    <property type="term" value="F:polyribonucleotide nucleotidyltransferase activity"/>
    <property type="evidence" value="ECO:0007669"/>
    <property type="project" value="UniProtKB-UniRule"/>
</dbReference>
<evidence type="ECO:0000313" key="14">
    <source>
        <dbReference type="Proteomes" id="UP000671910"/>
    </source>
</evidence>
<dbReference type="EMBL" id="WPCR01000003">
    <property type="protein sequence ID" value="NHM13692.1"/>
    <property type="molecule type" value="Genomic_DNA"/>
</dbReference>
<proteinExistence type="inferred from homology"/>
<dbReference type="InterPro" id="IPR003029">
    <property type="entry name" value="S1_domain"/>
</dbReference>
<reference evidence="11 13" key="1">
    <citation type="submission" date="2019-11" db="EMBL/GenBank/DDBJ databases">
        <title>Eggerthellaceae novel genus isolated from the rectal contents of marmort.</title>
        <authorList>
            <person name="Zhang G."/>
        </authorList>
    </citation>
    <scope>NUCLEOTIDE SEQUENCE [LARGE SCALE GENOMIC DNA]</scope>
    <source>
        <strain evidence="13">zg-886</strain>
        <strain evidence="11">Zg-886</strain>
    </source>
</reference>
<dbReference type="HAMAP" id="MF_01595">
    <property type="entry name" value="PNPase"/>
    <property type="match status" value="1"/>
</dbReference>
<evidence type="ECO:0000256" key="6">
    <source>
        <dbReference type="ARBA" id="ARBA00022842"/>
    </source>
</evidence>
<dbReference type="GO" id="GO:0000175">
    <property type="term" value="F:3'-5'-RNA exonuclease activity"/>
    <property type="evidence" value="ECO:0007669"/>
    <property type="project" value="TreeGrafter"/>
</dbReference>
<comment type="similarity">
    <text evidence="1 8">Belongs to the polyribonucleotide nucleotidyltransferase family.</text>
</comment>
<dbReference type="InterPro" id="IPR020568">
    <property type="entry name" value="Ribosomal_Su5_D2-typ_SF"/>
</dbReference>
<keyword evidence="3 8" id="KW-0808">Transferase</keyword>
<name>A0A9E6MSC0_9ACTN</name>
<dbReference type="InterPro" id="IPR036345">
    <property type="entry name" value="ExoRNase_PH_dom2_sf"/>
</dbReference>
<evidence type="ECO:0000256" key="2">
    <source>
        <dbReference type="ARBA" id="ARBA00022490"/>
    </source>
</evidence>
<accession>A0A9E6MSC0</accession>
<dbReference type="GO" id="GO:0006402">
    <property type="term" value="P:mRNA catabolic process"/>
    <property type="evidence" value="ECO:0007669"/>
    <property type="project" value="UniProtKB-UniRule"/>
</dbReference>
<dbReference type="CDD" id="cd02393">
    <property type="entry name" value="KH-I_PNPase"/>
    <property type="match status" value="1"/>
</dbReference>
<dbReference type="KEGG" id="ebz:J7S26_03925"/>
<keyword evidence="2 8" id="KW-0963">Cytoplasm</keyword>
<dbReference type="Gene3D" id="3.30.1370.10">
    <property type="entry name" value="K Homology domain, type 1"/>
    <property type="match status" value="1"/>
</dbReference>
<dbReference type="SUPFAM" id="SSF50249">
    <property type="entry name" value="Nucleic acid-binding proteins"/>
    <property type="match status" value="1"/>
</dbReference>
<gene>
    <name evidence="8 12" type="primary">pnp</name>
    <name evidence="11" type="ORF">GMI68_02705</name>
    <name evidence="12" type="ORF">J7S26_03925</name>
</gene>
<evidence type="ECO:0000313" key="13">
    <source>
        <dbReference type="Proteomes" id="UP000636394"/>
    </source>
</evidence>
<feature type="compositionally biased region" description="Basic and acidic residues" evidence="9">
    <location>
        <begin position="704"/>
        <end position="730"/>
    </location>
</feature>
<dbReference type="PANTHER" id="PTHR11252">
    <property type="entry name" value="POLYRIBONUCLEOTIDE NUCLEOTIDYLTRANSFERASE"/>
    <property type="match status" value="1"/>
</dbReference>
<dbReference type="SMART" id="SM00322">
    <property type="entry name" value="KH"/>
    <property type="match status" value="1"/>
</dbReference>
<dbReference type="PROSITE" id="PS50126">
    <property type="entry name" value="S1"/>
    <property type="match status" value="1"/>
</dbReference>
<dbReference type="Pfam" id="PF00575">
    <property type="entry name" value="S1"/>
    <property type="match status" value="1"/>
</dbReference>
<evidence type="ECO:0000313" key="12">
    <source>
        <dbReference type="EMBL" id="QTU85062.1"/>
    </source>
</evidence>
<dbReference type="FunFam" id="3.30.230.70:FF:000002">
    <property type="entry name" value="Polyribonucleotide nucleotidyltransferase"/>
    <property type="match status" value="1"/>
</dbReference>
<dbReference type="InterPro" id="IPR027408">
    <property type="entry name" value="PNPase/RNase_PH_dom_sf"/>
</dbReference>
<dbReference type="CDD" id="cd11364">
    <property type="entry name" value="RNase_PH_PNPase_2"/>
    <property type="match status" value="1"/>
</dbReference>
<keyword evidence="4 8" id="KW-0548">Nucleotidyltransferase</keyword>
<dbReference type="Proteomes" id="UP000636394">
    <property type="component" value="Unassembled WGS sequence"/>
</dbReference>
<sequence>MEKIVESFELFGKHYTMTTGELAKQASGSVVVTCGDTTVLVTAVISKEERDYDFFPLTVDFMEKMYAVGRIPGGYLKREAKPSDKGTLIARMIDRPIRPGFVDGFKREVHIVATTLVVDGENPPDTICVGGASAALMIGAAPFDGPAACVRIARNPETGEFIVNPTYAEMEASDLELTIAGTADYISMVEAGAKGVSEEDMLAAMTFGQEAIAEFCAVQQRFLDRCNIEPKEWPIHVPDPAIEERVSPYLEQMSAALHDADKATRMAKVEALKDEIKASQFTEEEQAAWKSDIAAVTKALEKKAMRAMVLATGERADGRAPDEIRPLYIVPGFLPRVHGSGLFQRGQTQALSVCTLGMLNEWQRLDTIDPAEGKRYMHQYNFPPYSTGETGRMGAPKRREIGHGALAERALLPVLPTEDEFPYAIRVVSEILESNGSSSMASTCGSTLALMDAGVPIKAPVSGIAMGLIKEGDDVVILSDIQGIEDFLGDMDFKVCGTAEGITALQMDNKAKGLSVDILARALKQAKEGRAFILDAMLQTIDAPRPELSAYAPRIETIHIPVDKIREVIGTGGKVVRGIQDETGASIDIHEDGTIHIAAIDGEAGEAAKAMILGIVKEPEVGEEYEGEVVGIKDFGAFVKLTPSKDGLLHISRVANGRIGKVEDVLSIGDVVKVKVIEVDPNTGKISLDRLDKPEAPAAPAGEARPRRERSDRGEHKDNRPGRSSREGRPAGRTPRRRHEPKE</sequence>
<evidence type="ECO:0000313" key="11">
    <source>
        <dbReference type="EMBL" id="NHM13692.1"/>
    </source>
</evidence>
<dbReference type="InterPro" id="IPR015847">
    <property type="entry name" value="ExoRNase_PH_dom2"/>
</dbReference>
<dbReference type="GO" id="GO:0003723">
    <property type="term" value="F:RNA binding"/>
    <property type="evidence" value="ECO:0007669"/>
    <property type="project" value="UniProtKB-UniRule"/>
</dbReference>
<dbReference type="InterPro" id="IPR012340">
    <property type="entry name" value="NA-bd_OB-fold"/>
</dbReference>
<dbReference type="EMBL" id="CP072829">
    <property type="protein sequence ID" value="QTU85062.1"/>
    <property type="molecule type" value="Genomic_DNA"/>
</dbReference>
<dbReference type="Pfam" id="PF00013">
    <property type="entry name" value="KH_1"/>
    <property type="match status" value="1"/>
</dbReference>
<feature type="binding site" evidence="8">
    <location>
        <position position="492"/>
    </location>
    <ligand>
        <name>Mg(2+)</name>
        <dbReference type="ChEBI" id="CHEBI:18420"/>
    </ligand>
</feature>
<evidence type="ECO:0000256" key="1">
    <source>
        <dbReference type="ARBA" id="ARBA00007404"/>
    </source>
</evidence>
<dbReference type="SUPFAM" id="SSF54791">
    <property type="entry name" value="Eukaryotic type KH-domain (KH-domain type I)"/>
    <property type="match status" value="1"/>
</dbReference>
<dbReference type="GO" id="GO:0006396">
    <property type="term" value="P:RNA processing"/>
    <property type="evidence" value="ECO:0007669"/>
    <property type="project" value="InterPro"/>
</dbReference>
<organism evidence="12 14">
    <name type="scientific">Xiamenia xianingshaonis</name>
    <dbReference type="NCBI Taxonomy" id="2682776"/>
    <lineage>
        <taxon>Bacteria</taxon>
        <taxon>Bacillati</taxon>
        <taxon>Actinomycetota</taxon>
        <taxon>Coriobacteriia</taxon>
        <taxon>Eggerthellales</taxon>
        <taxon>Eggerthellaceae</taxon>
        <taxon>Xiamenia</taxon>
    </lineage>
</organism>
<evidence type="ECO:0000256" key="8">
    <source>
        <dbReference type="HAMAP-Rule" id="MF_01595"/>
    </source>
</evidence>
<dbReference type="Pfam" id="PF03725">
    <property type="entry name" value="RNase_PH_C"/>
    <property type="match status" value="1"/>
</dbReference>
<keyword evidence="7 8" id="KW-0694">RNA-binding</keyword>
<reference evidence="12" key="2">
    <citation type="submission" date="2021-04" db="EMBL/GenBank/DDBJ databases">
        <title>Novel species in family Eggerthellaceae.</title>
        <authorList>
            <person name="Zhang G."/>
        </authorList>
    </citation>
    <scope>NUCLEOTIDE SEQUENCE</scope>
    <source>
        <strain evidence="12">Zg-886</strain>
    </source>
</reference>
<protein>
    <recommendedName>
        <fullName evidence="8">Polyribonucleotide nucleotidyltransferase</fullName>
        <ecNumber evidence="8">2.7.7.8</ecNumber>
    </recommendedName>
    <alternativeName>
        <fullName evidence="8">Polynucleotide phosphorylase</fullName>
        <shortName evidence="8">PNPase</shortName>
    </alternativeName>
</protein>
<keyword evidence="13" id="KW-1185">Reference proteome</keyword>
<dbReference type="InterPro" id="IPR004088">
    <property type="entry name" value="KH_dom_type_1"/>
</dbReference>
<feature type="domain" description="S1 motif" evidence="10">
    <location>
        <begin position="622"/>
        <end position="691"/>
    </location>
</feature>
<evidence type="ECO:0000256" key="3">
    <source>
        <dbReference type="ARBA" id="ARBA00022679"/>
    </source>
</evidence>
<comment type="catalytic activity">
    <reaction evidence="8">
        <text>RNA(n+1) + phosphate = RNA(n) + a ribonucleoside 5'-diphosphate</text>
        <dbReference type="Rhea" id="RHEA:22096"/>
        <dbReference type="Rhea" id="RHEA-COMP:14527"/>
        <dbReference type="Rhea" id="RHEA-COMP:17342"/>
        <dbReference type="ChEBI" id="CHEBI:43474"/>
        <dbReference type="ChEBI" id="CHEBI:57930"/>
        <dbReference type="ChEBI" id="CHEBI:140395"/>
        <dbReference type="EC" id="2.7.7.8"/>
    </reaction>
</comment>
<dbReference type="EC" id="2.7.7.8" evidence="8"/>
<dbReference type="AlphaFoldDB" id="A0A9E6MSC0"/>
<dbReference type="InterPro" id="IPR004087">
    <property type="entry name" value="KH_dom"/>
</dbReference>
<dbReference type="PANTHER" id="PTHR11252:SF0">
    <property type="entry name" value="POLYRIBONUCLEOTIDE NUCLEOTIDYLTRANSFERASE 1, MITOCHONDRIAL"/>
    <property type="match status" value="1"/>
</dbReference>
<dbReference type="RefSeq" id="WP_166338708.1">
    <property type="nucleotide sequence ID" value="NZ_CP072829.1"/>
</dbReference>
<evidence type="ECO:0000256" key="9">
    <source>
        <dbReference type="SAM" id="MobiDB-lite"/>
    </source>
</evidence>
<dbReference type="FunFam" id="3.30.1370.10:FF:000001">
    <property type="entry name" value="Polyribonucleotide nucleotidyltransferase"/>
    <property type="match status" value="1"/>
</dbReference>
<dbReference type="Gene3D" id="3.30.230.70">
    <property type="entry name" value="GHMP Kinase, N-terminal domain"/>
    <property type="match status" value="2"/>
</dbReference>
<dbReference type="Pfam" id="PF03726">
    <property type="entry name" value="PNPase"/>
    <property type="match status" value="1"/>
</dbReference>
<keyword evidence="5 8" id="KW-0479">Metal-binding</keyword>
<dbReference type="SMART" id="SM00316">
    <property type="entry name" value="S1"/>
    <property type="match status" value="1"/>
</dbReference>
<feature type="compositionally biased region" description="Basic residues" evidence="9">
    <location>
        <begin position="734"/>
        <end position="743"/>
    </location>
</feature>
<feature type="binding site" evidence="8">
    <location>
        <position position="486"/>
    </location>
    <ligand>
        <name>Mg(2+)</name>
        <dbReference type="ChEBI" id="CHEBI:18420"/>
    </ligand>
</feature>
<dbReference type="SUPFAM" id="SSF54211">
    <property type="entry name" value="Ribosomal protein S5 domain 2-like"/>
    <property type="match status" value="2"/>
</dbReference>